<organism evidence="1">
    <name type="scientific">Siphoviridae sp. ctwIa5</name>
    <dbReference type="NCBI Taxonomy" id="2825729"/>
    <lineage>
        <taxon>Viruses</taxon>
        <taxon>Duplodnaviria</taxon>
        <taxon>Heunggongvirae</taxon>
        <taxon>Uroviricota</taxon>
        <taxon>Caudoviricetes</taxon>
    </lineage>
</organism>
<sequence length="115" mass="12414">MSSKKLKVTIERENVEPVEFEADALLCAGDTDDGVLFFAGGCMTQPIVLDIMRCFVSDVVRAMVKLGIDETEARGQVMLAAVSPSDASELLLDINLDDRDKIAHIAKELAASDLS</sequence>
<protein>
    <submittedName>
        <fullName evidence="1">Uncharacterized protein</fullName>
    </submittedName>
</protein>
<reference evidence="1" key="1">
    <citation type="journal article" date="2021" name="Proc. Natl. Acad. Sci. U.S.A.">
        <title>A Catalog of Tens of Thousands of Viruses from Human Metagenomes Reveals Hidden Associations with Chronic Diseases.</title>
        <authorList>
            <person name="Tisza M.J."/>
            <person name="Buck C.B."/>
        </authorList>
    </citation>
    <scope>NUCLEOTIDE SEQUENCE</scope>
    <source>
        <strain evidence="1">CtwIa5</strain>
    </source>
</reference>
<proteinExistence type="predicted"/>
<dbReference type="EMBL" id="BK015430">
    <property type="protein sequence ID" value="DAE06185.1"/>
    <property type="molecule type" value="Genomic_DNA"/>
</dbReference>
<name>A0A8S5PIG4_9CAUD</name>
<accession>A0A8S5PIG4</accession>
<evidence type="ECO:0000313" key="1">
    <source>
        <dbReference type="EMBL" id="DAE06185.1"/>
    </source>
</evidence>